<dbReference type="AlphaFoldDB" id="A0A2P5HTC8"/>
<dbReference type="Proteomes" id="UP000094444">
    <property type="component" value="Unassembled WGS sequence"/>
</dbReference>
<keyword evidence="2" id="KW-1185">Reference proteome</keyword>
<dbReference type="OrthoDB" id="5332281at2759"/>
<name>A0A2P5HTC8_DIAHE</name>
<dbReference type="EMBL" id="MAVT02000791">
    <property type="protein sequence ID" value="POS73476.1"/>
    <property type="molecule type" value="Genomic_DNA"/>
</dbReference>
<comment type="caution">
    <text evidence="1">The sequence shown here is derived from an EMBL/GenBank/DDBJ whole genome shotgun (WGS) entry which is preliminary data.</text>
</comment>
<evidence type="ECO:0000313" key="2">
    <source>
        <dbReference type="Proteomes" id="UP000094444"/>
    </source>
</evidence>
<protein>
    <submittedName>
        <fullName evidence="1">Uncharacterized protein</fullName>
    </submittedName>
</protein>
<dbReference type="InParanoid" id="A0A2P5HTC8"/>
<evidence type="ECO:0000313" key="1">
    <source>
        <dbReference type="EMBL" id="POS73476.1"/>
    </source>
</evidence>
<dbReference type="PANTHER" id="PTHR14187:SF82">
    <property type="entry name" value="FAMILY CHAPERONE, PUTATIVE (AFU_ORTHOLOGUE AFUA_7G08575)-RELATED"/>
    <property type="match status" value="1"/>
</dbReference>
<proteinExistence type="predicted"/>
<dbReference type="PANTHER" id="PTHR14187">
    <property type="entry name" value="ALPHA KINASE/ELONGATION FACTOR 2 KINASE"/>
    <property type="match status" value="1"/>
</dbReference>
<dbReference type="STRING" id="158607.A0A2P5HTC8"/>
<sequence length="329" mass="36395">MRGGRIQGAGGFWAAHVIKGIFLVGGFGSSSYLKARLQKEYEPRGIQVIQPHGAWSAVVSGAVRSRLANQAVVVSTQAVRHYGVQSWCTYEPGVHQANRAGYFFDEAEKKIEVCKWFIRKGDVLDRDQVIKFPFYRRLRPDYNDDELVMRPRLRFSEAEVPPVYPGANVEPCCEIRADLRGIDRSKLERVMHPSGRSWYDLKFVLVLSTKAANLKFSMEFEGEEMGSAEVTYIDTVIQDVVVVGGCRGLPQYFGVVGSKNRIPARASIATSTIVLLLSLLSRVSTGSSSYIAALNAIVSLSSLAIYRSYAVVLACVLYARVTNGLQLGQ</sequence>
<accession>A0A2P5HTC8</accession>
<gene>
    <name evidence="1" type="ORF">DHEL01_v208127</name>
</gene>
<organism evidence="1 2">
    <name type="scientific">Diaporthe helianthi</name>
    <dbReference type="NCBI Taxonomy" id="158607"/>
    <lineage>
        <taxon>Eukaryota</taxon>
        <taxon>Fungi</taxon>
        <taxon>Dikarya</taxon>
        <taxon>Ascomycota</taxon>
        <taxon>Pezizomycotina</taxon>
        <taxon>Sordariomycetes</taxon>
        <taxon>Sordariomycetidae</taxon>
        <taxon>Diaporthales</taxon>
        <taxon>Diaporthaceae</taxon>
        <taxon>Diaporthe</taxon>
    </lineage>
</organism>
<reference evidence="1" key="1">
    <citation type="submission" date="2017-09" db="EMBL/GenBank/DDBJ databases">
        <title>Polyketide synthases of a Diaporthe helianthi virulent isolate.</title>
        <authorList>
            <person name="Baroncelli R."/>
        </authorList>
    </citation>
    <scope>NUCLEOTIDE SEQUENCE [LARGE SCALE GENOMIC DNA]</scope>
    <source>
        <strain evidence="1">7/96</strain>
    </source>
</reference>